<evidence type="ECO:0000313" key="3">
    <source>
        <dbReference type="EMBL" id="TGO30446.1"/>
    </source>
</evidence>
<gene>
    <name evidence="3" type="ORF">BPAE_0005g00410</name>
</gene>
<dbReference type="Proteomes" id="UP000297910">
    <property type="component" value="Unassembled WGS sequence"/>
</dbReference>
<dbReference type="PANTHER" id="PTHR24198:SF165">
    <property type="entry name" value="ANKYRIN REPEAT-CONTAINING PROTEIN-RELATED"/>
    <property type="match status" value="1"/>
</dbReference>
<accession>A0A4Z1G0C4</accession>
<sequence>MILFVGKRLISGINRLVIHQDPNLDIKANFDGCRIAVIRETKRISLLVLYVTVYSFLVGNRVWTNRSITSANLVGTVASIIAGAELNRVIDRRSKTNLGVGFDAMSSAVARGHNEVIRVLIDYGGIVLKERINPVPSSNKTILNIAARWSQHHTMRLLLKEGGGITEIGEQALHEYAVKREDLLMTRLLIDAGVSTCDNPNKSHQPVLIAKRHGWQHIVDLLISAGADDINLFDPDKCPIDSRIFRDSLYPLKKKRHRGNYGTYKANIDFMQRENFVDCNAQSNKPKECFSWKCLVQLSLMPNFI</sequence>
<dbReference type="AlphaFoldDB" id="A0A4Z1G0C4"/>
<dbReference type="SUPFAM" id="SSF48403">
    <property type="entry name" value="Ankyrin repeat"/>
    <property type="match status" value="1"/>
</dbReference>
<dbReference type="SMART" id="SM00248">
    <property type="entry name" value="ANK"/>
    <property type="match status" value="4"/>
</dbReference>
<dbReference type="InterPro" id="IPR036770">
    <property type="entry name" value="Ankyrin_rpt-contain_sf"/>
</dbReference>
<reference evidence="3 4" key="1">
    <citation type="submission" date="2017-12" db="EMBL/GenBank/DDBJ databases">
        <title>Comparative genomics of Botrytis spp.</title>
        <authorList>
            <person name="Valero-Jimenez C.A."/>
            <person name="Tapia P."/>
            <person name="Veloso J."/>
            <person name="Silva-Moreno E."/>
            <person name="Staats M."/>
            <person name="Valdes J.H."/>
            <person name="Van Kan J.A.L."/>
        </authorList>
    </citation>
    <scope>NUCLEOTIDE SEQUENCE [LARGE SCALE GENOMIC DNA]</scope>
    <source>
        <strain evidence="3 4">Bp0003</strain>
    </source>
</reference>
<dbReference type="PANTHER" id="PTHR24198">
    <property type="entry name" value="ANKYRIN REPEAT AND PROTEIN KINASE DOMAIN-CONTAINING PROTEIN"/>
    <property type="match status" value="1"/>
</dbReference>
<keyword evidence="1" id="KW-0677">Repeat</keyword>
<comment type="caution">
    <text evidence="3">The sequence shown here is derived from an EMBL/GenBank/DDBJ whole genome shotgun (WGS) entry which is preliminary data.</text>
</comment>
<organism evidence="3 4">
    <name type="scientific">Botrytis paeoniae</name>
    <dbReference type="NCBI Taxonomy" id="278948"/>
    <lineage>
        <taxon>Eukaryota</taxon>
        <taxon>Fungi</taxon>
        <taxon>Dikarya</taxon>
        <taxon>Ascomycota</taxon>
        <taxon>Pezizomycotina</taxon>
        <taxon>Leotiomycetes</taxon>
        <taxon>Helotiales</taxon>
        <taxon>Sclerotiniaceae</taxon>
        <taxon>Botrytis</taxon>
    </lineage>
</organism>
<dbReference type="EMBL" id="PQXI01000005">
    <property type="protein sequence ID" value="TGO30446.1"/>
    <property type="molecule type" value="Genomic_DNA"/>
</dbReference>
<dbReference type="InterPro" id="IPR002110">
    <property type="entry name" value="Ankyrin_rpt"/>
</dbReference>
<protein>
    <submittedName>
        <fullName evidence="3">Uncharacterized protein</fullName>
    </submittedName>
</protein>
<evidence type="ECO:0000313" key="4">
    <source>
        <dbReference type="Proteomes" id="UP000297910"/>
    </source>
</evidence>
<proteinExistence type="predicted"/>
<evidence type="ECO:0000256" key="2">
    <source>
        <dbReference type="ARBA" id="ARBA00023043"/>
    </source>
</evidence>
<evidence type="ECO:0000256" key="1">
    <source>
        <dbReference type="ARBA" id="ARBA00022737"/>
    </source>
</evidence>
<keyword evidence="4" id="KW-1185">Reference proteome</keyword>
<name>A0A4Z1G0C4_9HELO</name>
<keyword evidence="2" id="KW-0040">ANK repeat</keyword>
<dbReference type="Gene3D" id="1.25.40.20">
    <property type="entry name" value="Ankyrin repeat-containing domain"/>
    <property type="match status" value="1"/>
</dbReference>